<dbReference type="EMBL" id="CAJVQA010002228">
    <property type="protein sequence ID" value="CAG8541080.1"/>
    <property type="molecule type" value="Genomic_DNA"/>
</dbReference>
<evidence type="ECO:0000259" key="1">
    <source>
        <dbReference type="Pfam" id="PF13649"/>
    </source>
</evidence>
<dbReference type="CDD" id="cd02440">
    <property type="entry name" value="AdoMet_MTases"/>
    <property type="match status" value="1"/>
</dbReference>
<sequence length="265" mass="30981">MNHPSQIEKHENKENFERLEEFNNYLFYQHNVYEYAFKGNVGAPVYEKLQNGAKVLEFGCASGIWTTEVASEYPNTEFYAVDFIIPDSSANDNNNITFIKCDILKKLPFPDNEFDYVFSRDKYIFFKNDNIQNFVLEIFRVLKPGGWLEVVYPCFYKGLPGSALSRIFDGVRSLYMSYYIDYRFFMTNFETYLQNTGKAENISHQIAKIPLISDHAFAEFTCENCLLFFKTLKGLVAPIMKISFEEFDDLINNSENELKTPNEEM</sequence>
<gene>
    <name evidence="2" type="ORF">CPELLU_LOCUS4303</name>
</gene>
<protein>
    <submittedName>
        <fullName evidence="2">387_t:CDS:1</fullName>
    </submittedName>
</protein>
<dbReference type="Proteomes" id="UP000789759">
    <property type="component" value="Unassembled WGS sequence"/>
</dbReference>
<feature type="non-terminal residue" evidence="2">
    <location>
        <position position="265"/>
    </location>
</feature>
<dbReference type="Pfam" id="PF13649">
    <property type="entry name" value="Methyltransf_25"/>
    <property type="match status" value="1"/>
</dbReference>
<feature type="domain" description="Methyltransferase" evidence="1">
    <location>
        <begin position="55"/>
        <end position="146"/>
    </location>
</feature>
<accession>A0A9N9ASW3</accession>
<dbReference type="SUPFAM" id="SSF53335">
    <property type="entry name" value="S-adenosyl-L-methionine-dependent methyltransferases"/>
    <property type="match status" value="1"/>
</dbReference>
<organism evidence="2 3">
    <name type="scientific">Cetraspora pellucida</name>
    <dbReference type="NCBI Taxonomy" id="1433469"/>
    <lineage>
        <taxon>Eukaryota</taxon>
        <taxon>Fungi</taxon>
        <taxon>Fungi incertae sedis</taxon>
        <taxon>Mucoromycota</taxon>
        <taxon>Glomeromycotina</taxon>
        <taxon>Glomeromycetes</taxon>
        <taxon>Diversisporales</taxon>
        <taxon>Gigasporaceae</taxon>
        <taxon>Cetraspora</taxon>
    </lineage>
</organism>
<dbReference type="PANTHER" id="PTHR43591:SF24">
    <property type="entry name" value="2-METHOXY-6-POLYPRENYL-1,4-BENZOQUINOL METHYLASE, MITOCHONDRIAL"/>
    <property type="match status" value="1"/>
</dbReference>
<dbReference type="InterPro" id="IPR029063">
    <property type="entry name" value="SAM-dependent_MTases_sf"/>
</dbReference>
<keyword evidence="3" id="KW-1185">Reference proteome</keyword>
<dbReference type="OrthoDB" id="2363476at2759"/>
<evidence type="ECO:0000313" key="3">
    <source>
        <dbReference type="Proteomes" id="UP000789759"/>
    </source>
</evidence>
<reference evidence="2" key="1">
    <citation type="submission" date="2021-06" db="EMBL/GenBank/DDBJ databases">
        <authorList>
            <person name="Kallberg Y."/>
            <person name="Tangrot J."/>
            <person name="Rosling A."/>
        </authorList>
    </citation>
    <scope>NUCLEOTIDE SEQUENCE</scope>
    <source>
        <strain evidence="2">FL966</strain>
    </source>
</reference>
<dbReference type="PANTHER" id="PTHR43591">
    <property type="entry name" value="METHYLTRANSFERASE"/>
    <property type="match status" value="1"/>
</dbReference>
<dbReference type="Gene3D" id="3.40.50.150">
    <property type="entry name" value="Vaccinia Virus protein VP39"/>
    <property type="match status" value="1"/>
</dbReference>
<comment type="caution">
    <text evidence="2">The sequence shown here is derived from an EMBL/GenBank/DDBJ whole genome shotgun (WGS) entry which is preliminary data.</text>
</comment>
<dbReference type="GO" id="GO:0008168">
    <property type="term" value="F:methyltransferase activity"/>
    <property type="evidence" value="ECO:0007669"/>
    <property type="project" value="TreeGrafter"/>
</dbReference>
<dbReference type="AlphaFoldDB" id="A0A9N9ASW3"/>
<proteinExistence type="predicted"/>
<name>A0A9N9ASW3_9GLOM</name>
<evidence type="ECO:0000313" key="2">
    <source>
        <dbReference type="EMBL" id="CAG8541080.1"/>
    </source>
</evidence>
<dbReference type="InterPro" id="IPR041698">
    <property type="entry name" value="Methyltransf_25"/>
</dbReference>